<feature type="transmembrane region" description="Helical" evidence="1">
    <location>
        <begin position="6"/>
        <end position="23"/>
    </location>
</feature>
<evidence type="ECO:0000313" key="2">
    <source>
        <dbReference type="EMBL" id="KKL22735.1"/>
    </source>
</evidence>
<dbReference type="AlphaFoldDB" id="A0A0F9BLP8"/>
<organism evidence="2">
    <name type="scientific">marine sediment metagenome</name>
    <dbReference type="NCBI Taxonomy" id="412755"/>
    <lineage>
        <taxon>unclassified sequences</taxon>
        <taxon>metagenomes</taxon>
        <taxon>ecological metagenomes</taxon>
    </lineage>
</organism>
<name>A0A0F9BLP8_9ZZZZ</name>
<gene>
    <name evidence="2" type="ORF">LCGC14_2432490</name>
</gene>
<accession>A0A0F9BLP8</accession>
<evidence type="ECO:0000256" key="1">
    <source>
        <dbReference type="SAM" id="Phobius"/>
    </source>
</evidence>
<proteinExistence type="predicted"/>
<dbReference type="EMBL" id="LAZR01037236">
    <property type="protein sequence ID" value="KKL22735.1"/>
    <property type="molecule type" value="Genomic_DNA"/>
</dbReference>
<protein>
    <submittedName>
        <fullName evidence="2">Uncharacterized protein</fullName>
    </submittedName>
</protein>
<keyword evidence="1" id="KW-1133">Transmembrane helix</keyword>
<keyword evidence="1" id="KW-0812">Transmembrane</keyword>
<comment type="caution">
    <text evidence="2">The sequence shown here is derived from an EMBL/GenBank/DDBJ whole genome shotgun (WGS) entry which is preliminary data.</text>
</comment>
<reference evidence="2" key="1">
    <citation type="journal article" date="2015" name="Nature">
        <title>Complex archaea that bridge the gap between prokaryotes and eukaryotes.</title>
        <authorList>
            <person name="Spang A."/>
            <person name="Saw J.H."/>
            <person name="Jorgensen S.L."/>
            <person name="Zaremba-Niedzwiedzka K."/>
            <person name="Martijn J."/>
            <person name="Lind A.E."/>
            <person name="van Eijk R."/>
            <person name="Schleper C."/>
            <person name="Guy L."/>
            <person name="Ettema T.J."/>
        </authorList>
    </citation>
    <scope>NUCLEOTIDE SEQUENCE</scope>
</reference>
<keyword evidence="1" id="KW-0472">Membrane</keyword>
<sequence>QYTAHIQIPLLLLGLYFAIKRGYDISLTLYQNKSRAARSLIPVVVVCTAMILAFLKLFTG</sequence>
<feature type="non-terminal residue" evidence="2">
    <location>
        <position position="1"/>
    </location>
</feature>
<feature type="transmembrane region" description="Helical" evidence="1">
    <location>
        <begin position="35"/>
        <end position="55"/>
    </location>
</feature>